<evidence type="ECO:0000313" key="5">
    <source>
        <dbReference type="Proteomes" id="UP001174909"/>
    </source>
</evidence>
<evidence type="ECO:0000256" key="2">
    <source>
        <dbReference type="ARBA" id="ARBA00022741"/>
    </source>
</evidence>
<dbReference type="EMBL" id="CASHTH010004401">
    <property type="protein sequence ID" value="CAI8056826.1"/>
    <property type="molecule type" value="Genomic_DNA"/>
</dbReference>
<dbReference type="Gene3D" id="1.10.287.890">
    <property type="entry name" value="Crystal structure of tRNA isopentenylpyrophosphate transferase (bh2366) domain"/>
    <property type="match status" value="1"/>
</dbReference>
<accession>A0AA35U1B3</accession>
<dbReference type="GO" id="GO:0052381">
    <property type="term" value="F:tRNA dimethylallyltransferase activity"/>
    <property type="evidence" value="ECO:0007669"/>
    <property type="project" value="TreeGrafter"/>
</dbReference>
<dbReference type="PANTHER" id="PTHR11088:SF60">
    <property type="entry name" value="TRNA DIMETHYLALLYLTRANSFERASE"/>
    <property type="match status" value="1"/>
</dbReference>
<evidence type="ECO:0000313" key="4">
    <source>
        <dbReference type="EMBL" id="CAI8056826.1"/>
    </source>
</evidence>
<sequence>MEAEAERLGADALHARLAAVDPARAAALDARNVRRVIRALEIHHATGRKPSEFVAAGEPPASTSNALLLGLTMERGELYRRIDERVDRMLEDGFLAEVEALAEAGFPMGEGPLDSPGYRELGQYLAGELSLDEAVARTQTQTHRLARRQYAWFKLSDPRIHWLDAADPGLVDKAAQAVASFLNSEAP</sequence>
<keyword evidence="3" id="KW-0067">ATP-binding</keyword>
<reference evidence="4" key="1">
    <citation type="submission" date="2023-03" db="EMBL/GenBank/DDBJ databases">
        <authorList>
            <person name="Steffen K."/>
            <person name="Cardenas P."/>
        </authorList>
    </citation>
    <scope>NUCLEOTIDE SEQUENCE</scope>
</reference>
<dbReference type="InterPro" id="IPR039657">
    <property type="entry name" value="Dimethylallyltransferase"/>
</dbReference>
<evidence type="ECO:0000256" key="3">
    <source>
        <dbReference type="ARBA" id="ARBA00022840"/>
    </source>
</evidence>
<protein>
    <submittedName>
        <fullName evidence="4">tRNA dimethylallyltransferase</fullName>
    </submittedName>
</protein>
<proteinExistence type="predicted"/>
<evidence type="ECO:0000256" key="1">
    <source>
        <dbReference type="ARBA" id="ARBA00022679"/>
    </source>
</evidence>
<dbReference type="Gene3D" id="1.10.20.140">
    <property type="match status" value="1"/>
</dbReference>
<dbReference type="GO" id="GO:0006400">
    <property type="term" value="P:tRNA modification"/>
    <property type="evidence" value="ECO:0007669"/>
    <property type="project" value="TreeGrafter"/>
</dbReference>
<keyword evidence="1" id="KW-0808">Transferase</keyword>
<dbReference type="PANTHER" id="PTHR11088">
    <property type="entry name" value="TRNA DIMETHYLALLYLTRANSFERASE"/>
    <property type="match status" value="1"/>
</dbReference>
<comment type="caution">
    <text evidence="4">The sequence shown here is derived from an EMBL/GenBank/DDBJ whole genome shotgun (WGS) entry which is preliminary data.</text>
</comment>
<keyword evidence="5" id="KW-1185">Reference proteome</keyword>
<organism evidence="4 5">
    <name type="scientific">Geodia barretti</name>
    <name type="common">Barrett's horny sponge</name>
    <dbReference type="NCBI Taxonomy" id="519541"/>
    <lineage>
        <taxon>Eukaryota</taxon>
        <taxon>Metazoa</taxon>
        <taxon>Porifera</taxon>
        <taxon>Demospongiae</taxon>
        <taxon>Heteroscleromorpha</taxon>
        <taxon>Tetractinellida</taxon>
        <taxon>Astrophorina</taxon>
        <taxon>Geodiidae</taxon>
        <taxon>Geodia</taxon>
    </lineage>
</organism>
<keyword evidence="2" id="KW-0547">Nucleotide-binding</keyword>
<dbReference type="Pfam" id="PF01715">
    <property type="entry name" value="IPPT"/>
    <property type="match status" value="1"/>
</dbReference>
<dbReference type="AlphaFoldDB" id="A0AA35U1B3"/>
<name>A0AA35U1B3_GEOBA</name>
<dbReference type="Proteomes" id="UP001174909">
    <property type="component" value="Unassembled WGS sequence"/>
</dbReference>
<gene>
    <name evidence="4" type="ORF">GBAR_LOCUS30940</name>
</gene>
<dbReference type="GO" id="GO:0005524">
    <property type="term" value="F:ATP binding"/>
    <property type="evidence" value="ECO:0007669"/>
    <property type="project" value="UniProtKB-KW"/>
</dbReference>